<accession>A0ABC8QZE8</accession>
<sequence>MELGCDARGHSRAGNDTMIWYCAVLAGRQSLELDKMRETMRRLQESLSRDGVLNVVDQDTASTPAAIALKEKRLTFTWLDGEAQKKYCFFYINSEDGYETCGPRRDITDVPKLFIVRYKKKATEDGMQIEKKPKNLFEALHSDDTDPASQLVAVYNGSAQISEIIQWISQIIQDGDSRDLPFFRATTPALVPEDGDPIWSQGTEKFISTSKGVKQKIGDLIRGIYDYLYDPRIGPILLLGALMSFGSIWLRRSPSTHPIESSHSGQPSTTDDVRPGRRKRHRTGSNQDPPRSITDVEPKDAHQMKLSDSDSE</sequence>
<name>A0ABC8QZE8_9AQUA</name>
<proteinExistence type="predicted"/>
<dbReference type="EMBL" id="CAUOFW020000859">
    <property type="protein sequence ID" value="CAK9138136.1"/>
    <property type="molecule type" value="Genomic_DNA"/>
</dbReference>
<feature type="compositionally biased region" description="Polar residues" evidence="1">
    <location>
        <begin position="255"/>
        <end position="270"/>
    </location>
</feature>
<dbReference type="AlphaFoldDB" id="A0ABC8QZE8"/>
<comment type="caution">
    <text evidence="2">The sequence shown here is derived from an EMBL/GenBank/DDBJ whole genome shotgun (WGS) entry which is preliminary data.</text>
</comment>
<protein>
    <submittedName>
        <fullName evidence="2">Uncharacterized protein</fullName>
    </submittedName>
</protein>
<organism evidence="2 3">
    <name type="scientific">Ilex paraguariensis</name>
    <name type="common">yerba mate</name>
    <dbReference type="NCBI Taxonomy" id="185542"/>
    <lineage>
        <taxon>Eukaryota</taxon>
        <taxon>Viridiplantae</taxon>
        <taxon>Streptophyta</taxon>
        <taxon>Embryophyta</taxon>
        <taxon>Tracheophyta</taxon>
        <taxon>Spermatophyta</taxon>
        <taxon>Magnoliopsida</taxon>
        <taxon>eudicotyledons</taxon>
        <taxon>Gunneridae</taxon>
        <taxon>Pentapetalae</taxon>
        <taxon>asterids</taxon>
        <taxon>campanulids</taxon>
        <taxon>Aquifoliales</taxon>
        <taxon>Aquifoliaceae</taxon>
        <taxon>Ilex</taxon>
    </lineage>
</organism>
<evidence type="ECO:0000256" key="1">
    <source>
        <dbReference type="SAM" id="MobiDB-lite"/>
    </source>
</evidence>
<dbReference type="Proteomes" id="UP001642360">
    <property type="component" value="Unassembled WGS sequence"/>
</dbReference>
<feature type="region of interest" description="Disordered" evidence="1">
    <location>
        <begin position="255"/>
        <end position="312"/>
    </location>
</feature>
<evidence type="ECO:0000313" key="3">
    <source>
        <dbReference type="Proteomes" id="UP001642360"/>
    </source>
</evidence>
<feature type="compositionally biased region" description="Basic and acidic residues" evidence="1">
    <location>
        <begin position="294"/>
        <end position="312"/>
    </location>
</feature>
<dbReference type="InterPro" id="IPR052448">
    <property type="entry name" value="DnaJ_C16_autophagy_reg"/>
</dbReference>
<gene>
    <name evidence="2" type="ORF">ILEXP_LOCUS5220</name>
</gene>
<evidence type="ECO:0000313" key="2">
    <source>
        <dbReference type="EMBL" id="CAK9138136.1"/>
    </source>
</evidence>
<dbReference type="PANTHER" id="PTHR44303">
    <property type="entry name" value="DNAJ HOMOLOG SUBFAMILY C MEMBER 16"/>
    <property type="match status" value="1"/>
</dbReference>
<dbReference type="PANTHER" id="PTHR44303:SF2">
    <property type="entry name" value="DNAJ HOMOLOG SUBFAMILY C MEMBER 16"/>
    <property type="match status" value="1"/>
</dbReference>
<keyword evidence="3" id="KW-1185">Reference proteome</keyword>
<reference evidence="2 3" key="1">
    <citation type="submission" date="2024-02" db="EMBL/GenBank/DDBJ databases">
        <authorList>
            <person name="Vignale AGUSTIN F."/>
            <person name="Sosa J E."/>
            <person name="Modenutti C."/>
        </authorList>
    </citation>
    <scope>NUCLEOTIDE SEQUENCE [LARGE SCALE GENOMIC DNA]</scope>
</reference>